<dbReference type="AlphaFoldDB" id="A0AA40KHR8"/>
<feature type="non-terminal residue" evidence="2">
    <location>
        <position position="1"/>
    </location>
</feature>
<dbReference type="EMBL" id="JAHYIQ010000029">
    <property type="protein sequence ID" value="KAK1120778.1"/>
    <property type="molecule type" value="Genomic_DNA"/>
</dbReference>
<evidence type="ECO:0000256" key="1">
    <source>
        <dbReference type="SAM" id="MobiDB-lite"/>
    </source>
</evidence>
<name>A0AA40KHR8_9HYME</name>
<gene>
    <name evidence="2" type="ORF">K0M31_010984</name>
</gene>
<keyword evidence="3" id="KW-1185">Reference proteome</keyword>
<reference evidence="2" key="1">
    <citation type="submission" date="2021-10" db="EMBL/GenBank/DDBJ databases">
        <title>Melipona bicolor Genome sequencing and assembly.</title>
        <authorList>
            <person name="Araujo N.S."/>
            <person name="Arias M.C."/>
        </authorList>
    </citation>
    <scope>NUCLEOTIDE SEQUENCE</scope>
    <source>
        <strain evidence="2">USP_2M_L1-L4_2017</strain>
        <tissue evidence="2">Whole body</tissue>
    </source>
</reference>
<feature type="compositionally biased region" description="Basic and acidic residues" evidence="1">
    <location>
        <begin position="1"/>
        <end position="14"/>
    </location>
</feature>
<organism evidence="2 3">
    <name type="scientific">Melipona bicolor</name>
    <dbReference type="NCBI Taxonomy" id="60889"/>
    <lineage>
        <taxon>Eukaryota</taxon>
        <taxon>Metazoa</taxon>
        <taxon>Ecdysozoa</taxon>
        <taxon>Arthropoda</taxon>
        <taxon>Hexapoda</taxon>
        <taxon>Insecta</taxon>
        <taxon>Pterygota</taxon>
        <taxon>Neoptera</taxon>
        <taxon>Endopterygota</taxon>
        <taxon>Hymenoptera</taxon>
        <taxon>Apocrita</taxon>
        <taxon>Aculeata</taxon>
        <taxon>Apoidea</taxon>
        <taxon>Anthophila</taxon>
        <taxon>Apidae</taxon>
        <taxon>Melipona</taxon>
    </lineage>
</organism>
<comment type="caution">
    <text evidence="2">The sequence shown here is derived from an EMBL/GenBank/DDBJ whole genome shotgun (WGS) entry which is preliminary data.</text>
</comment>
<accession>A0AA40KHR8</accession>
<sequence>EELAGENKENHRQSSDVSVLSPSTSGVRKSCQVGYCNKNKSSNCCMYCKKIVCGKCTKEIQIICKKCAQ</sequence>
<protein>
    <submittedName>
        <fullName evidence="2">Uncharacterized protein</fullName>
    </submittedName>
</protein>
<feature type="compositionally biased region" description="Low complexity" evidence="1">
    <location>
        <begin position="15"/>
        <end position="25"/>
    </location>
</feature>
<evidence type="ECO:0000313" key="3">
    <source>
        <dbReference type="Proteomes" id="UP001177670"/>
    </source>
</evidence>
<proteinExistence type="predicted"/>
<evidence type="ECO:0000313" key="2">
    <source>
        <dbReference type="EMBL" id="KAK1120778.1"/>
    </source>
</evidence>
<dbReference type="Proteomes" id="UP001177670">
    <property type="component" value="Unassembled WGS sequence"/>
</dbReference>
<feature type="region of interest" description="Disordered" evidence="1">
    <location>
        <begin position="1"/>
        <end position="29"/>
    </location>
</feature>